<dbReference type="InterPro" id="IPR006116">
    <property type="entry name" value="NT_2-5OAS_ClassI-CCAase"/>
</dbReference>
<organism evidence="6 7">
    <name type="scientific">Pseudomonas syringae</name>
    <dbReference type="NCBI Taxonomy" id="317"/>
    <lineage>
        <taxon>Bacteria</taxon>
        <taxon>Pseudomonadati</taxon>
        <taxon>Pseudomonadota</taxon>
        <taxon>Gammaproteobacteria</taxon>
        <taxon>Pseudomonadales</taxon>
        <taxon>Pseudomonadaceae</taxon>
        <taxon>Pseudomonas</taxon>
    </lineage>
</organism>
<proteinExistence type="predicted"/>
<dbReference type="AlphaFoldDB" id="A0A0L1MLA2"/>
<dbReference type="InterPro" id="IPR058909">
    <property type="entry name" value="CD_NTase_C"/>
</dbReference>
<evidence type="ECO:0000313" key="6">
    <source>
        <dbReference type="EMBL" id="KNH29211.1"/>
    </source>
</evidence>
<dbReference type="Pfam" id="PF26305">
    <property type="entry name" value="CD_NTase_C"/>
    <property type="match status" value="1"/>
</dbReference>
<dbReference type="OrthoDB" id="8264173at2"/>
<dbReference type="PATRIC" id="fig|317.197.peg.5455"/>
<evidence type="ECO:0000313" key="7">
    <source>
        <dbReference type="Proteomes" id="UP000036955"/>
    </source>
</evidence>
<accession>A0A0L1MLA2</accession>
<dbReference type="GO" id="GO:0016779">
    <property type="term" value="F:nucleotidyltransferase activity"/>
    <property type="evidence" value="ECO:0007669"/>
    <property type="project" value="InterPro"/>
</dbReference>
<evidence type="ECO:0000256" key="1">
    <source>
        <dbReference type="ARBA" id="ARBA00022679"/>
    </source>
</evidence>
<dbReference type="CDD" id="cd05400">
    <property type="entry name" value="NT_2-5OAS_ClassI-CCAase"/>
    <property type="match status" value="1"/>
</dbReference>
<keyword evidence="1" id="KW-0808">Transferase</keyword>
<dbReference type="Proteomes" id="UP000036955">
    <property type="component" value="Unassembled WGS sequence"/>
</dbReference>
<comment type="caution">
    <text evidence="6">The sequence shown here is derived from an EMBL/GenBank/DDBJ whole genome shotgun (WGS) entry which is preliminary data.</text>
</comment>
<dbReference type="GO" id="GO:0051607">
    <property type="term" value="P:defense response to virus"/>
    <property type="evidence" value="ECO:0007669"/>
    <property type="project" value="UniProtKB-KW"/>
</dbReference>
<sequence>MSRDWESIFTTWAQGPGKTEQDRAENAERMIREAIHASPKLQNRSITVFTQGSYRNRVNIRKDSDVDIGIVCYDTFFPEYPDDNIKANVSRGFSDATYTFFTFKNELEEALVKKFGRESVSRGAKSFDIKENTYRIDSDVTPFFEHRRYSSTSLYLSGVEMITDNHTPPRIRNWPEQHYENGVQKNTNTSRNFKRTVRILKNLSSEMAKQGVQSAKNTPSFLIECLVFNASQQCFLFTTYKQIVRAVLAELFNNTITDSTCSEWGEVSELKYLFRTSQPWTRQEAHKFISDAWDHIGYE</sequence>
<evidence type="ECO:0000256" key="3">
    <source>
        <dbReference type="ARBA" id="ARBA00022741"/>
    </source>
</evidence>
<evidence type="ECO:0000256" key="2">
    <source>
        <dbReference type="ARBA" id="ARBA00022695"/>
    </source>
</evidence>
<evidence type="ECO:0000256" key="4">
    <source>
        <dbReference type="ARBA" id="ARBA00023118"/>
    </source>
</evidence>
<dbReference type="EMBL" id="LFQK01000007">
    <property type="protein sequence ID" value="KNH29211.1"/>
    <property type="molecule type" value="Genomic_DNA"/>
</dbReference>
<keyword evidence="2" id="KW-0548">Nucleotidyltransferase</keyword>
<evidence type="ECO:0000259" key="5">
    <source>
        <dbReference type="Pfam" id="PF26305"/>
    </source>
</evidence>
<name>A0A0L1MLA2_PSESX</name>
<gene>
    <name evidence="6" type="ORF">ACS77_04815</name>
</gene>
<keyword evidence="3" id="KW-0547">Nucleotide-binding</keyword>
<keyword evidence="4" id="KW-0051">Antiviral defense</keyword>
<feature type="domain" description="cGAS/DncV-like nucleotidyltransferase C-terminal helical" evidence="5">
    <location>
        <begin position="180"/>
        <end position="296"/>
    </location>
</feature>
<reference evidence="6 7" key="1">
    <citation type="submission" date="2015-06" db="EMBL/GenBank/DDBJ databases">
        <authorList>
            <person name="Hoefler B.C."/>
            <person name="Straight P.D."/>
        </authorList>
    </citation>
    <scope>NUCLEOTIDE SEQUENCE [LARGE SCALE GENOMIC DNA]</scope>
    <source>
        <strain evidence="6 7">Riq4</strain>
    </source>
</reference>
<protein>
    <recommendedName>
        <fullName evidence="5">cGAS/DncV-like nucleotidyltransferase C-terminal helical domain-containing protein</fullName>
    </recommendedName>
</protein>